<keyword evidence="2" id="KW-1185">Reference proteome</keyword>
<dbReference type="RefSeq" id="WP_212933185.1">
    <property type="nucleotide sequence ID" value="NZ_BORC01000001.1"/>
</dbReference>
<comment type="caution">
    <text evidence="1">The sequence shown here is derived from an EMBL/GenBank/DDBJ whole genome shotgun (WGS) entry which is preliminary data.</text>
</comment>
<proteinExistence type="predicted"/>
<gene>
    <name evidence="1" type="ORF">J27TS8_05050</name>
</gene>
<evidence type="ECO:0000313" key="2">
    <source>
        <dbReference type="Proteomes" id="UP000682111"/>
    </source>
</evidence>
<organism evidence="1 2">
    <name type="scientific">Robertmurraya siralis</name>
    <dbReference type="NCBI Taxonomy" id="77777"/>
    <lineage>
        <taxon>Bacteria</taxon>
        <taxon>Bacillati</taxon>
        <taxon>Bacillota</taxon>
        <taxon>Bacilli</taxon>
        <taxon>Bacillales</taxon>
        <taxon>Bacillaceae</taxon>
        <taxon>Robertmurraya</taxon>
    </lineage>
</organism>
<dbReference type="Gene3D" id="3.30.420.10">
    <property type="entry name" value="Ribonuclease H-like superfamily/Ribonuclease H"/>
    <property type="match status" value="1"/>
</dbReference>
<accession>A0A919WEY4</accession>
<protein>
    <submittedName>
        <fullName evidence="1">Uncharacterized protein</fullName>
    </submittedName>
</protein>
<dbReference type="AlphaFoldDB" id="A0A919WEY4"/>
<dbReference type="GO" id="GO:0003676">
    <property type="term" value="F:nucleic acid binding"/>
    <property type="evidence" value="ECO:0007669"/>
    <property type="project" value="InterPro"/>
</dbReference>
<dbReference type="InterPro" id="IPR036397">
    <property type="entry name" value="RNaseH_sf"/>
</dbReference>
<sequence>MRFVGIDPSTKTGFVALDEHGEVLVVKELTGLGKEDPKRMATLIDDVMRHVQKDDYIVIEGFGYASQQAIQLGGIGWGIRMSLLRRGLNYYEVAPNSVKKYVGVSDWKGEPGSKVRLQGKEKKKVVMDAVRDIYGFYYNSDNVMDAYIMARIAMNLFLAEETGAVLAPKHQLEVIDTILNPKPKAKKSRKAK</sequence>
<evidence type="ECO:0000313" key="1">
    <source>
        <dbReference type="EMBL" id="GIN60512.1"/>
    </source>
</evidence>
<name>A0A919WEY4_9BACI</name>
<reference evidence="1" key="1">
    <citation type="submission" date="2021-03" db="EMBL/GenBank/DDBJ databases">
        <title>Antimicrobial resistance genes in bacteria isolated from Japanese honey, and their potential for conferring macrolide and lincosamide resistance in the American foulbrood pathogen Paenibacillus larvae.</title>
        <authorList>
            <person name="Okamoto M."/>
            <person name="Kumagai M."/>
            <person name="Kanamori H."/>
            <person name="Takamatsu D."/>
        </authorList>
    </citation>
    <scope>NUCLEOTIDE SEQUENCE</scope>
    <source>
        <strain evidence="1">J27TS8</strain>
    </source>
</reference>
<dbReference type="SUPFAM" id="SSF53098">
    <property type="entry name" value="Ribonuclease H-like"/>
    <property type="match status" value="1"/>
</dbReference>
<dbReference type="Proteomes" id="UP000682111">
    <property type="component" value="Unassembled WGS sequence"/>
</dbReference>
<dbReference type="EMBL" id="BORC01000001">
    <property type="protein sequence ID" value="GIN60512.1"/>
    <property type="molecule type" value="Genomic_DNA"/>
</dbReference>
<dbReference type="InterPro" id="IPR012337">
    <property type="entry name" value="RNaseH-like_sf"/>
</dbReference>